<dbReference type="WBParaSite" id="TREG1_87600.1">
    <property type="protein sequence ID" value="TREG1_87600.1"/>
    <property type="gene ID" value="TREG1_87600"/>
</dbReference>
<dbReference type="Pfam" id="PF00536">
    <property type="entry name" value="SAM_1"/>
    <property type="match status" value="2"/>
</dbReference>
<evidence type="ECO:0000313" key="5">
    <source>
        <dbReference type="Proteomes" id="UP000050795"/>
    </source>
</evidence>
<dbReference type="InterPro" id="IPR037621">
    <property type="entry name" value="LIP-1_SAM_2"/>
</dbReference>
<name>A0AA85KCJ5_TRIRE</name>
<dbReference type="GO" id="GO:0050808">
    <property type="term" value="P:synapse organization"/>
    <property type="evidence" value="ECO:0007669"/>
    <property type="project" value="TreeGrafter"/>
</dbReference>
<protein>
    <recommendedName>
        <fullName evidence="4">SAM domain-containing protein</fullName>
    </recommendedName>
</protein>
<feature type="domain" description="SAM" evidence="4">
    <location>
        <begin position="352"/>
        <end position="418"/>
    </location>
</feature>
<dbReference type="SUPFAM" id="SSF47769">
    <property type="entry name" value="SAM/Pointed domain"/>
    <property type="match status" value="3"/>
</dbReference>
<keyword evidence="2" id="KW-0175">Coiled coil</keyword>
<dbReference type="CDD" id="cd09565">
    <property type="entry name" value="SAM_liprin-alpha1_2_3_4_repeat2"/>
    <property type="match status" value="1"/>
</dbReference>
<sequence length="748" mass="84747">MTPMVNLNSKTQTTPSTNSQVNMEIYHSQTAGYPQKFSTTYSLNTHPSHFGYDTRLRAPIMNSLPMHLRANNQNSTGIVIPNPRYAGSNNVIFTTGSAQLPAFSNLPPDQIRDLDTMRRRMQTDLPTNIHQSQTSSATRDDLTNADNQENIQRENERKRSIFGTLGRMFKKPSAVNLPSSISQTTDSNTKPISAHMQQSSTLPLYSNQLIQPSRNYYMHNVPLSQSFYKPDERNRLYNIPYSIQDSGFNNMSHFNRSIHPSSHAQYQIQEGSFRYSPRPPSHHAYFGKPKPDVYTSEMHVNREQNINHLPSVSHSTNIQAPIGQKQTQEDKQKSQKVLLEDAIRSNLPFTSWSSPILVAWLKLWVGMPAWYVAACEANIKSGAMLASLSEQDIQRELGIRNPLHRLKLRLAVHEMLAFTASLTSSASNMAKDDEATTSIKQLHLASPLIKGELNHEWIGNVWLPSLGLARYRSAFMECLVDARMLSHLTKRDLRTHLKMVDQFHRLSLYYGIMCLKRLDYDRAELEKRREASQNSLNDLLVWSNERVIIWLRGIGFGEYAKNLVDSGVHGALMALDPDFDANSLALVLQIPNSDVQMRHKLERELNRLLLPYRPVNQNTSVASKNSIMNYDTAASWIASVERPEPAYYENQFDTVDSSLGESSYRPSAIGVQQNQKLTTSRNITAVSESINGAPPIPSRSQRNIDKRHPVSTSQVTNNTQNQPPLNTNLSRSGHYRGPEKLTLFSQFE</sequence>
<reference evidence="6" key="2">
    <citation type="submission" date="2023-11" db="UniProtKB">
        <authorList>
            <consortium name="WormBaseParasite"/>
        </authorList>
    </citation>
    <scope>IDENTIFICATION</scope>
</reference>
<dbReference type="SMART" id="SM00454">
    <property type="entry name" value="SAM"/>
    <property type="match status" value="3"/>
</dbReference>
<feature type="compositionally biased region" description="Polar residues" evidence="3">
    <location>
        <begin position="124"/>
        <end position="137"/>
    </location>
</feature>
<dbReference type="InterPro" id="IPR029515">
    <property type="entry name" value="Liprin"/>
</dbReference>
<dbReference type="PANTHER" id="PTHR12587:SF20">
    <property type="entry name" value="LIPRIN-ALPHA, ISOFORM E"/>
    <property type="match status" value="1"/>
</dbReference>
<dbReference type="PANTHER" id="PTHR12587">
    <property type="entry name" value="LAR INTERACTING PROTEIN LIP -RELATED PROTEIN"/>
    <property type="match status" value="1"/>
</dbReference>
<evidence type="ECO:0000256" key="2">
    <source>
        <dbReference type="ARBA" id="ARBA00023054"/>
    </source>
</evidence>
<dbReference type="GO" id="GO:0048786">
    <property type="term" value="C:presynaptic active zone"/>
    <property type="evidence" value="ECO:0007669"/>
    <property type="project" value="TreeGrafter"/>
</dbReference>
<accession>A0AA85KCJ5</accession>
<dbReference type="InterPro" id="IPR013761">
    <property type="entry name" value="SAM/pointed_sf"/>
</dbReference>
<feature type="region of interest" description="Disordered" evidence="3">
    <location>
        <begin position="124"/>
        <end position="150"/>
    </location>
</feature>
<keyword evidence="5" id="KW-1185">Reference proteome</keyword>
<feature type="compositionally biased region" description="Low complexity" evidence="3">
    <location>
        <begin position="710"/>
        <end position="729"/>
    </location>
</feature>
<feature type="region of interest" description="Disordered" evidence="3">
    <location>
        <begin position="688"/>
        <end position="740"/>
    </location>
</feature>
<proteinExistence type="predicted"/>
<keyword evidence="1" id="KW-0677">Repeat</keyword>
<evidence type="ECO:0000259" key="4">
    <source>
        <dbReference type="PROSITE" id="PS50105"/>
    </source>
</evidence>
<dbReference type="Proteomes" id="UP000050795">
    <property type="component" value="Unassembled WGS sequence"/>
</dbReference>
<feature type="domain" description="SAM" evidence="4">
    <location>
        <begin position="462"/>
        <end position="518"/>
    </location>
</feature>
<dbReference type="Pfam" id="PF07647">
    <property type="entry name" value="SAM_2"/>
    <property type="match status" value="1"/>
</dbReference>
<evidence type="ECO:0000256" key="3">
    <source>
        <dbReference type="SAM" id="MobiDB-lite"/>
    </source>
</evidence>
<feature type="domain" description="SAM" evidence="4">
    <location>
        <begin position="542"/>
        <end position="611"/>
    </location>
</feature>
<reference evidence="5" key="1">
    <citation type="submission" date="2022-06" db="EMBL/GenBank/DDBJ databases">
        <authorList>
            <person name="Berger JAMES D."/>
            <person name="Berger JAMES D."/>
        </authorList>
    </citation>
    <scope>NUCLEOTIDE SEQUENCE [LARGE SCALE GENOMIC DNA]</scope>
</reference>
<dbReference type="Gene3D" id="1.10.150.50">
    <property type="entry name" value="Transcription Factor, Ets-1"/>
    <property type="match status" value="3"/>
</dbReference>
<organism evidence="5 6">
    <name type="scientific">Trichobilharzia regenti</name>
    <name type="common">Nasal bird schistosome</name>
    <dbReference type="NCBI Taxonomy" id="157069"/>
    <lineage>
        <taxon>Eukaryota</taxon>
        <taxon>Metazoa</taxon>
        <taxon>Spiralia</taxon>
        <taxon>Lophotrochozoa</taxon>
        <taxon>Platyhelminthes</taxon>
        <taxon>Trematoda</taxon>
        <taxon>Digenea</taxon>
        <taxon>Strigeidida</taxon>
        <taxon>Schistosomatoidea</taxon>
        <taxon>Schistosomatidae</taxon>
        <taxon>Trichobilharzia</taxon>
    </lineage>
</organism>
<evidence type="ECO:0000256" key="1">
    <source>
        <dbReference type="ARBA" id="ARBA00022737"/>
    </source>
</evidence>
<evidence type="ECO:0000313" key="6">
    <source>
        <dbReference type="WBParaSite" id="TREG1_87600.1"/>
    </source>
</evidence>
<dbReference type="InterPro" id="IPR001660">
    <property type="entry name" value="SAM"/>
</dbReference>
<dbReference type="PROSITE" id="PS50105">
    <property type="entry name" value="SAM_DOMAIN"/>
    <property type="match status" value="3"/>
</dbReference>
<dbReference type="AlphaFoldDB" id="A0AA85KCJ5"/>